<keyword evidence="2" id="KW-0255">Endonuclease</keyword>
<dbReference type="PANTHER" id="PTHR30408:SF12">
    <property type="entry name" value="TYPE I RESTRICTION ENZYME MJAVIII SPECIFICITY SUBUNIT"/>
    <property type="match status" value="1"/>
</dbReference>
<dbReference type="RefSeq" id="WP_218601087.1">
    <property type="nucleotide sequence ID" value="NZ_JADQDJ010000010.1"/>
</dbReference>
<dbReference type="CDD" id="cd17273">
    <property type="entry name" value="RMtype1_S_EcoJA69PI-TRD1-CR1_like"/>
    <property type="match status" value="1"/>
</dbReference>
<accession>A0ABS6UXR6</accession>
<dbReference type="CDD" id="cd17256">
    <property type="entry name" value="RMtype1_S_EcoJA65PI-TRD1-CR1_like"/>
    <property type="match status" value="1"/>
</dbReference>
<dbReference type="Pfam" id="PF01420">
    <property type="entry name" value="Methylase_S"/>
    <property type="match status" value="1"/>
</dbReference>
<evidence type="ECO:0000313" key="2">
    <source>
        <dbReference type="EMBL" id="MBW0136663.1"/>
    </source>
</evidence>
<dbReference type="EMBL" id="JADQDK010000001">
    <property type="protein sequence ID" value="MBW0136663.1"/>
    <property type="molecule type" value="Genomic_DNA"/>
</dbReference>
<feature type="domain" description="Type I restriction modification DNA specificity" evidence="1">
    <location>
        <begin position="4"/>
        <end position="176"/>
    </location>
</feature>
<reference evidence="2 3" key="1">
    <citation type="submission" date="2020-11" db="EMBL/GenBank/DDBJ databases">
        <title>Pseudonocardia abyssalis sp. nov. and Pseudonocardia oceani sp. nov., description and phylogenomic analysis of two novel actinomycetes isolated from the deep Southern Ocean.</title>
        <authorList>
            <person name="Parra J."/>
        </authorList>
    </citation>
    <scope>NUCLEOTIDE SEQUENCE [LARGE SCALE GENOMIC DNA]</scope>
    <source>
        <strain evidence="2 3">KRD-168</strain>
    </source>
</reference>
<dbReference type="Proteomes" id="UP000694287">
    <property type="component" value="Unassembled WGS sequence"/>
</dbReference>
<evidence type="ECO:0000313" key="3">
    <source>
        <dbReference type="Proteomes" id="UP000694287"/>
    </source>
</evidence>
<proteinExistence type="predicted"/>
<name>A0ABS6UXR6_9PSEU</name>
<keyword evidence="2" id="KW-0378">Hydrolase</keyword>
<protein>
    <submittedName>
        <fullName evidence="2">Restriction endonuclease subunit S</fullName>
    </submittedName>
</protein>
<gene>
    <name evidence="2" type="ORF">I4I81_20670</name>
</gene>
<organism evidence="2 3">
    <name type="scientific">Pseudonocardia abyssalis</name>
    <dbReference type="NCBI Taxonomy" id="2792008"/>
    <lineage>
        <taxon>Bacteria</taxon>
        <taxon>Bacillati</taxon>
        <taxon>Actinomycetota</taxon>
        <taxon>Actinomycetes</taxon>
        <taxon>Pseudonocardiales</taxon>
        <taxon>Pseudonocardiaceae</taxon>
        <taxon>Pseudonocardia</taxon>
    </lineage>
</organism>
<dbReference type="GO" id="GO:0004519">
    <property type="term" value="F:endonuclease activity"/>
    <property type="evidence" value="ECO:0007669"/>
    <property type="project" value="UniProtKB-KW"/>
</dbReference>
<dbReference type="InterPro" id="IPR000055">
    <property type="entry name" value="Restrct_endonuc_typeI_TRD"/>
</dbReference>
<keyword evidence="2" id="KW-0540">Nuclease</keyword>
<evidence type="ECO:0000259" key="1">
    <source>
        <dbReference type="Pfam" id="PF01420"/>
    </source>
</evidence>
<sequence length="385" mass="42202">MRLVALGELVEIVSGATPRSEVAEYWGGDIRWVTPADLSKLNGPYIATTPRTITRAGLASCAATVLPVGSVLLSSRAPIGHVAINTEPMATNQGFKSLVPRDGRLNAKYLYHWLRARTDYLQSLGNGATFKELSKATVERVEIPLPMPDKQRHIAAILDRAEALGAKHRRVIARIEELSQSIFSSVFGEHEYSMERLDSLVDRGDRMNYGVIQPGDDTPGGVPLIRISNLSAGAVDRRKLKHISPDIEARYARSRIRGNEILVSCVGSIGEVSVVSNADIGSNIARAVTRIPISDPVMRSYVAAYLRTHAPQRYFRSELRTVAQPTLNVRQLAATQVPMASRELLESFVRNAEQVTAQGVVAVRALAIDEALFESVRSRAFRGEL</sequence>
<dbReference type="PANTHER" id="PTHR30408">
    <property type="entry name" value="TYPE-1 RESTRICTION ENZYME ECOKI SPECIFICITY PROTEIN"/>
    <property type="match status" value="1"/>
</dbReference>
<dbReference type="InterPro" id="IPR052021">
    <property type="entry name" value="Type-I_RS_S_subunit"/>
</dbReference>
<keyword evidence="3" id="KW-1185">Reference proteome</keyword>
<comment type="caution">
    <text evidence="2">The sequence shown here is derived from an EMBL/GenBank/DDBJ whole genome shotgun (WGS) entry which is preliminary data.</text>
</comment>